<evidence type="ECO:0000313" key="5">
    <source>
        <dbReference type="EMBL" id="HIQ63433.1"/>
    </source>
</evidence>
<keyword evidence="2" id="KW-0378">Hydrolase</keyword>
<name>A0A9D0YZ18_9FIRM</name>
<organism evidence="5 6">
    <name type="scientific">Candidatus Avichristensenella intestinipullorum</name>
    <dbReference type="NCBI Taxonomy" id="2840693"/>
    <lineage>
        <taxon>Bacteria</taxon>
        <taxon>Bacillati</taxon>
        <taxon>Bacillota</taxon>
        <taxon>Clostridia</taxon>
        <taxon>Candidatus Avichristensenella</taxon>
    </lineage>
</organism>
<comment type="similarity">
    <text evidence="1">Belongs to the glycosyl hydrolase 20 family.</text>
</comment>
<reference evidence="5" key="1">
    <citation type="submission" date="2020-10" db="EMBL/GenBank/DDBJ databases">
        <authorList>
            <person name="Gilroy R."/>
        </authorList>
    </citation>
    <scope>NUCLEOTIDE SEQUENCE</scope>
    <source>
        <strain evidence="5">ChiHile30-977</strain>
    </source>
</reference>
<gene>
    <name evidence="5" type="ORF">IAA66_07585</name>
</gene>
<dbReference type="EMBL" id="DVFI01000103">
    <property type="protein sequence ID" value="HIQ63433.1"/>
    <property type="molecule type" value="Genomic_DNA"/>
</dbReference>
<dbReference type="InterPro" id="IPR017853">
    <property type="entry name" value="GH"/>
</dbReference>
<proteinExistence type="inferred from homology"/>
<dbReference type="InterPro" id="IPR038901">
    <property type="entry name" value="HEXDC-like"/>
</dbReference>
<dbReference type="Gene3D" id="3.20.20.80">
    <property type="entry name" value="Glycosidases"/>
    <property type="match status" value="1"/>
</dbReference>
<dbReference type="AlphaFoldDB" id="A0A9D0YZ18"/>
<dbReference type="Gene3D" id="1.20.120.670">
    <property type="entry name" value="N-acetyl-b-d-glucoasminidase"/>
    <property type="match status" value="1"/>
</dbReference>
<comment type="caution">
    <text evidence="5">The sequence shown here is derived from an EMBL/GenBank/DDBJ whole genome shotgun (WGS) entry which is preliminary data.</text>
</comment>
<dbReference type="PANTHER" id="PTHR21040:SF8">
    <property type="entry name" value="BCDNA.GH04120"/>
    <property type="match status" value="1"/>
</dbReference>
<dbReference type="InterPro" id="IPR015883">
    <property type="entry name" value="Glyco_hydro_20_cat"/>
</dbReference>
<dbReference type="PANTHER" id="PTHR21040">
    <property type="entry name" value="BCDNA.GH04120"/>
    <property type="match status" value="1"/>
</dbReference>
<protein>
    <submittedName>
        <fullName evidence="5">Family 20 glycosylhydrolase</fullName>
    </submittedName>
</protein>
<dbReference type="GO" id="GO:0005975">
    <property type="term" value="P:carbohydrate metabolic process"/>
    <property type="evidence" value="ECO:0007669"/>
    <property type="project" value="InterPro"/>
</dbReference>
<reference evidence="5" key="2">
    <citation type="journal article" date="2021" name="PeerJ">
        <title>Extensive microbial diversity within the chicken gut microbiome revealed by metagenomics and culture.</title>
        <authorList>
            <person name="Gilroy R."/>
            <person name="Ravi A."/>
            <person name="Getino M."/>
            <person name="Pursley I."/>
            <person name="Horton D.L."/>
            <person name="Alikhan N.F."/>
            <person name="Baker D."/>
            <person name="Gharbi K."/>
            <person name="Hall N."/>
            <person name="Watson M."/>
            <person name="Adriaenssens E.M."/>
            <person name="Foster-Nyarko E."/>
            <person name="Jarju S."/>
            <person name="Secka A."/>
            <person name="Antonio M."/>
            <person name="Oren A."/>
            <person name="Chaudhuri R.R."/>
            <person name="La Ragione R."/>
            <person name="Hildebrand F."/>
            <person name="Pallen M.J."/>
        </authorList>
    </citation>
    <scope>NUCLEOTIDE SEQUENCE</scope>
    <source>
        <strain evidence="5">ChiHile30-977</strain>
    </source>
</reference>
<accession>A0A9D0YZ18</accession>
<sequence>MLTMRKACVAAAAAQGGGEAVFSSCEIDRLRSMVFALTGCNADIRVDVEEGEGLSVLGDARQVRIVAESKPALARGFFRLAQELAGGQTVLSVRERKRFDSCGCFLDVSRNAVMTVEACKRYMNVLAALGMNLLVLYTEDTFTVPEYRYLGYLRGRYTPEELRALDAHAASLGIELVPCIQTLGHLGQFLQWNENIHLRDQPAVILADEPETYRFIEAEIRAMRACVRGARLHIGMDEAHGVGLGNYYAKHGPTDRFALLSRHLDKVVALCRQYGFRPMMWSDMFFRLGSRDNEYYDRAARIPQSVIDGLPEVDLVYWDYYHTDADWYEHMLAEHERMNAHTIFAGGIWTWSGFLPHVRLSYATMEPALAVCARRGVKTVMATLWGDDGAETNHFLAVSQLPLFSEFCWRGNGCTREAVEAAGECISGLPRDAFRAFGMFYPDERDRRTGKALVYCDLLYPLGPQGEELRESVARSEEALSLLAPYQHLPECRYASALFEVCRQKALLLTELRPRYLAGDRAWLDDMARRRIPELLDAYKTLRAQHRALWERDNKRNGWEVMALRYGSVIGRLEDVQDAVLRYCAGTLSALCELEEEPLDSSRKFGMQFYSTYVSPVWNV</sequence>
<dbReference type="Pfam" id="PF00728">
    <property type="entry name" value="Glyco_hydro_20"/>
    <property type="match status" value="1"/>
</dbReference>
<evidence type="ECO:0000256" key="2">
    <source>
        <dbReference type="ARBA" id="ARBA00022801"/>
    </source>
</evidence>
<dbReference type="GO" id="GO:0004563">
    <property type="term" value="F:beta-N-acetylhexosaminidase activity"/>
    <property type="evidence" value="ECO:0007669"/>
    <property type="project" value="UniProtKB-ARBA"/>
</dbReference>
<evidence type="ECO:0000313" key="6">
    <source>
        <dbReference type="Proteomes" id="UP000886819"/>
    </source>
</evidence>
<dbReference type="Proteomes" id="UP000886819">
    <property type="component" value="Unassembled WGS sequence"/>
</dbReference>
<feature type="domain" description="Glycoside hydrolase family 20 catalytic" evidence="3">
    <location>
        <begin position="103"/>
        <end position="285"/>
    </location>
</feature>
<feature type="domain" description="Glycoside Hydrolase 20C C-terminal" evidence="4">
    <location>
        <begin position="493"/>
        <end position="604"/>
    </location>
</feature>
<dbReference type="Pfam" id="PF18088">
    <property type="entry name" value="Glyco_H_20C_C"/>
    <property type="match status" value="1"/>
</dbReference>
<evidence type="ECO:0000256" key="1">
    <source>
        <dbReference type="ARBA" id="ARBA00006285"/>
    </source>
</evidence>
<dbReference type="CDD" id="cd06565">
    <property type="entry name" value="GH20_GcnA-like"/>
    <property type="match status" value="1"/>
</dbReference>
<evidence type="ECO:0000259" key="3">
    <source>
        <dbReference type="Pfam" id="PF00728"/>
    </source>
</evidence>
<dbReference type="SUPFAM" id="SSF51445">
    <property type="entry name" value="(Trans)glycosidases"/>
    <property type="match status" value="1"/>
</dbReference>
<evidence type="ECO:0000259" key="4">
    <source>
        <dbReference type="Pfam" id="PF18088"/>
    </source>
</evidence>
<dbReference type="InterPro" id="IPR041063">
    <property type="entry name" value="Glyco_H_20C_C"/>
</dbReference>